<dbReference type="AlphaFoldDB" id="A0A7K1U4R2"/>
<name>A0A7K1U4R2_9BACT</name>
<evidence type="ECO:0000313" key="1">
    <source>
        <dbReference type="EMBL" id="MVT09344.1"/>
    </source>
</evidence>
<keyword evidence="2" id="KW-1185">Reference proteome</keyword>
<accession>A0A7K1U4R2</accession>
<dbReference type="RefSeq" id="WP_157306772.1">
    <property type="nucleotide sequence ID" value="NZ_WRXN01000005.1"/>
</dbReference>
<protein>
    <submittedName>
        <fullName evidence="1">Uncharacterized protein</fullName>
    </submittedName>
</protein>
<proteinExistence type="predicted"/>
<reference evidence="1 2" key="1">
    <citation type="submission" date="2019-12" db="EMBL/GenBank/DDBJ databases">
        <title>Chitinophaga sp. strain ysch24 (GDMCC 1.1355), whole genome shotgun sequence.</title>
        <authorList>
            <person name="Zhang X."/>
        </authorList>
    </citation>
    <scope>NUCLEOTIDE SEQUENCE [LARGE SCALE GENOMIC DNA]</scope>
    <source>
        <strain evidence="2">ysch24</strain>
    </source>
</reference>
<gene>
    <name evidence="1" type="ORF">GO493_13825</name>
</gene>
<comment type="caution">
    <text evidence="1">The sequence shown here is derived from an EMBL/GenBank/DDBJ whole genome shotgun (WGS) entry which is preliminary data.</text>
</comment>
<dbReference type="Proteomes" id="UP000461730">
    <property type="component" value="Unassembled WGS sequence"/>
</dbReference>
<evidence type="ECO:0000313" key="2">
    <source>
        <dbReference type="Proteomes" id="UP000461730"/>
    </source>
</evidence>
<dbReference type="EMBL" id="WRXN01000005">
    <property type="protein sequence ID" value="MVT09344.1"/>
    <property type="molecule type" value="Genomic_DNA"/>
</dbReference>
<sequence length="74" mass="8600">MLHYKTGQIPDLPYKQAVKKPIPIRCIQINEPFRVNSMEGVVEGKAGDYLMIGVHEEMYVCDREIFEKTYDLLP</sequence>
<organism evidence="1 2">
    <name type="scientific">Chitinophaga tropicalis</name>
    <dbReference type="NCBI Taxonomy" id="2683588"/>
    <lineage>
        <taxon>Bacteria</taxon>
        <taxon>Pseudomonadati</taxon>
        <taxon>Bacteroidota</taxon>
        <taxon>Chitinophagia</taxon>
        <taxon>Chitinophagales</taxon>
        <taxon>Chitinophagaceae</taxon>
        <taxon>Chitinophaga</taxon>
    </lineage>
</organism>